<name>I3S0T4_LOTJA</name>
<proteinExistence type="evidence at transcript level"/>
<protein>
    <submittedName>
        <fullName evidence="1">Uncharacterized protein</fullName>
    </submittedName>
</protein>
<accession>I3S0T4</accession>
<evidence type="ECO:0000313" key="1">
    <source>
        <dbReference type="EMBL" id="AFK33876.1"/>
    </source>
</evidence>
<organism evidence="1">
    <name type="scientific">Lotus japonicus</name>
    <name type="common">Lotus corniculatus var. japonicus</name>
    <dbReference type="NCBI Taxonomy" id="34305"/>
    <lineage>
        <taxon>Eukaryota</taxon>
        <taxon>Viridiplantae</taxon>
        <taxon>Streptophyta</taxon>
        <taxon>Embryophyta</taxon>
        <taxon>Tracheophyta</taxon>
        <taxon>Spermatophyta</taxon>
        <taxon>Magnoliopsida</taxon>
        <taxon>eudicotyledons</taxon>
        <taxon>Gunneridae</taxon>
        <taxon>Pentapetalae</taxon>
        <taxon>rosids</taxon>
        <taxon>fabids</taxon>
        <taxon>Fabales</taxon>
        <taxon>Fabaceae</taxon>
        <taxon>Papilionoideae</taxon>
        <taxon>50 kb inversion clade</taxon>
        <taxon>NPAAA clade</taxon>
        <taxon>Hologalegina</taxon>
        <taxon>robinioid clade</taxon>
        <taxon>Loteae</taxon>
        <taxon>Lotus</taxon>
    </lineage>
</organism>
<reference evidence="1" key="1">
    <citation type="submission" date="2012-05" db="EMBL/GenBank/DDBJ databases">
        <authorList>
            <person name="Krishnakumar V."/>
            <person name="Cheung F."/>
            <person name="Xiao Y."/>
            <person name="Chan A."/>
            <person name="Moskal W.A."/>
            <person name="Town C.D."/>
        </authorList>
    </citation>
    <scope>NUCLEOTIDE SEQUENCE</scope>
</reference>
<dbReference type="EMBL" id="BT134081">
    <property type="protein sequence ID" value="AFK33876.1"/>
    <property type="molecule type" value="mRNA"/>
</dbReference>
<dbReference type="AlphaFoldDB" id="I3S0T4"/>
<sequence length="38" mass="4127">MIGVLFLDGMSACSDQTESKPMFASVFLSEASSELIRQ</sequence>